<dbReference type="AlphaFoldDB" id="A0A2Z6MNF5"/>
<keyword evidence="4" id="KW-1185">Reference proteome</keyword>
<dbReference type="Proteomes" id="UP000242715">
    <property type="component" value="Unassembled WGS sequence"/>
</dbReference>
<dbReference type="GO" id="GO:0003824">
    <property type="term" value="F:catalytic activity"/>
    <property type="evidence" value="ECO:0007669"/>
    <property type="project" value="InterPro"/>
</dbReference>
<feature type="domain" description="Endonuclease/exonuclease/phosphatase" evidence="2">
    <location>
        <begin position="107"/>
        <end position="322"/>
    </location>
</feature>
<dbReference type="InterPro" id="IPR005135">
    <property type="entry name" value="Endo/exonuclease/phosphatase"/>
</dbReference>
<accession>A0A2Z6MNF5</accession>
<sequence>MSRSLSARKTRSSSSISVSRNRAHDGEVGLQSGSTAIGDASRSQMPCDGNTISNSISVSPAVEVLNCDSISSSDIPNCNKLFIRKHDQEVATKVWKGALKLGVEIVSLNMRGWGGSAKRRRLSSFLQKGAFDVCLLQETKKADIEDFLIHNLWGHKDVNWVAKNPTGLSGGMLIIWNFDFFSLLNSYYGDGYLGIRVDREGDELNIVNVYSPCIISGKKKLWEDLLALKQSTGGGKWCVRGDFNSILHSSERKGSSIVSRQNESSLFNRFVEEMELIDTPVLGKKFSWFSADGKSMSRIDRFLLSDGFVSKFGITGKWIGDRDISYHCPIWLLCSSYNWGPKPFRVINGWMEHPDFFDFVETTWKSFDVHGKKGEVYGFLDLNIEKTVTDINVIENLLGGDDEEIDLTRRAGLNKDFWKQLIHKESLLKQKSRMRWVKEGDSNSKFFHESIKSRRRRNQLVALKDGDRWVQGVDDVKAFVKNYFENNFREDWAYRPNLNGIAFQSLSEEDNLSLMAPFSIDEVREVIWSSDWNKCPGPDGINFNFLKACWEIIKGDIMEFIAPGFILGVREFRCERLEKIDGRGGTIRVTQGQPGEAVDAEALVEVGNQWSIKSWTLDAPITCMFLDFDAKIVGSTIGHASVTSDDSHDVSSLKRNCPCESGAVYVLMVFPLYHGKGRVIAKGFRTTHGHWLTLMQVPSEEESWDGLVPSAVYSLWWSMII</sequence>
<dbReference type="PANTHER" id="PTHR33710">
    <property type="entry name" value="BNAC02G09200D PROTEIN"/>
    <property type="match status" value="1"/>
</dbReference>
<gene>
    <name evidence="3" type="ORF">TSUD_257590</name>
</gene>
<dbReference type="Pfam" id="PF03372">
    <property type="entry name" value="Exo_endo_phos"/>
    <property type="match status" value="1"/>
</dbReference>
<protein>
    <recommendedName>
        <fullName evidence="2">Endonuclease/exonuclease/phosphatase domain-containing protein</fullName>
    </recommendedName>
</protein>
<dbReference type="SUPFAM" id="SSF56219">
    <property type="entry name" value="DNase I-like"/>
    <property type="match status" value="1"/>
</dbReference>
<evidence type="ECO:0000256" key="1">
    <source>
        <dbReference type="SAM" id="MobiDB-lite"/>
    </source>
</evidence>
<dbReference type="PANTHER" id="PTHR33710:SF64">
    <property type="entry name" value="ENDONUCLEASE_EXONUCLEASE_PHOSPHATASE DOMAIN-CONTAINING PROTEIN"/>
    <property type="match status" value="1"/>
</dbReference>
<dbReference type="InterPro" id="IPR036691">
    <property type="entry name" value="Endo/exonu/phosph_ase_sf"/>
</dbReference>
<organism evidence="3 4">
    <name type="scientific">Trifolium subterraneum</name>
    <name type="common">Subterranean clover</name>
    <dbReference type="NCBI Taxonomy" id="3900"/>
    <lineage>
        <taxon>Eukaryota</taxon>
        <taxon>Viridiplantae</taxon>
        <taxon>Streptophyta</taxon>
        <taxon>Embryophyta</taxon>
        <taxon>Tracheophyta</taxon>
        <taxon>Spermatophyta</taxon>
        <taxon>Magnoliopsida</taxon>
        <taxon>eudicotyledons</taxon>
        <taxon>Gunneridae</taxon>
        <taxon>Pentapetalae</taxon>
        <taxon>rosids</taxon>
        <taxon>fabids</taxon>
        <taxon>Fabales</taxon>
        <taxon>Fabaceae</taxon>
        <taxon>Papilionoideae</taxon>
        <taxon>50 kb inversion clade</taxon>
        <taxon>NPAAA clade</taxon>
        <taxon>Hologalegina</taxon>
        <taxon>IRL clade</taxon>
        <taxon>Trifolieae</taxon>
        <taxon>Trifolium</taxon>
    </lineage>
</organism>
<dbReference type="Gene3D" id="3.60.10.10">
    <property type="entry name" value="Endonuclease/exonuclease/phosphatase"/>
    <property type="match status" value="1"/>
</dbReference>
<evidence type="ECO:0000259" key="2">
    <source>
        <dbReference type="Pfam" id="PF03372"/>
    </source>
</evidence>
<name>A0A2Z6MNF5_TRISU</name>
<evidence type="ECO:0000313" key="3">
    <source>
        <dbReference type="EMBL" id="GAU25065.1"/>
    </source>
</evidence>
<proteinExistence type="predicted"/>
<dbReference type="OrthoDB" id="1433577at2759"/>
<evidence type="ECO:0000313" key="4">
    <source>
        <dbReference type="Proteomes" id="UP000242715"/>
    </source>
</evidence>
<dbReference type="EMBL" id="DF973302">
    <property type="protein sequence ID" value="GAU25065.1"/>
    <property type="molecule type" value="Genomic_DNA"/>
</dbReference>
<feature type="compositionally biased region" description="Basic residues" evidence="1">
    <location>
        <begin position="1"/>
        <end position="11"/>
    </location>
</feature>
<feature type="region of interest" description="Disordered" evidence="1">
    <location>
        <begin position="1"/>
        <end position="44"/>
    </location>
</feature>
<reference evidence="4" key="1">
    <citation type="journal article" date="2017" name="Front. Plant Sci.">
        <title>Climate Clever Clovers: New Paradigm to Reduce the Environmental Footprint of Ruminants by Breeding Low Methanogenic Forages Utilizing Haplotype Variation.</title>
        <authorList>
            <person name="Kaur P."/>
            <person name="Appels R."/>
            <person name="Bayer P.E."/>
            <person name="Keeble-Gagnere G."/>
            <person name="Wang J."/>
            <person name="Hirakawa H."/>
            <person name="Shirasawa K."/>
            <person name="Vercoe P."/>
            <person name="Stefanova K."/>
            <person name="Durmic Z."/>
            <person name="Nichols P."/>
            <person name="Revell C."/>
            <person name="Isobe S.N."/>
            <person name="Edwards D."/>
            <person name="Erskine W."/>
        </authorList>
    </citation>
    <scope>NUCLEOTIDE SEQUENCE [LARGE SCALE GENOMIC DNA]</scope>
    <source>
        <strain evidence="4">cv. Daliak</strain>
    </source>
</reference>